<keyword evidence="4" id="KW-1185">Reference proteome</keyword>
<feature type="region of interest" description="Disordered" evidence="2">
    <location>
        <begin position="1"/>
        <end position="25"/>
    </location>
</feature>
<protein>
    <submittedName>
        <fullName evidence="3">NAD(P)-binding domain-containing protein</fullName>
    </submittedName>
</protein>
<dbReference type="PANTHER" id="PTHR43539">
    <property type="entry name" value="FLAVIN-BINDING MONOOXYGENASE-LIKE PROTEIN (AFU_ORTHOLOGUE AFUA_4G09220)"/>
    <property type="match status" value="1"/>
</dbReference>
<dbReference type="Pfam" id="PF13738">
    <property type="entry name" value="Pyr_redox_3"/>
    <property type="match status" value="1"/>
</dbReference>
<evidence type="ECO:0000313" key="4">
    <source>
        <dbReference type="Proteomes" id="UP000827138"/>
    </source>
</evidence>
<dbReference type="Proteomes" id="UP000827138">
    <property type="component" value="Chromosome"/>
</dbReference>
<gene>
    <name evidence="3" type="ORF">K1J60_00615</name>
</gene>
<accession>A0ABX8XH01</accession>
<dbReference type="Gene3D" id="3.50.50.60">
    <property type="entry name" value="FAD/NAD(P)-binding domain"/>
    <property type="match status" value="1"/>
</dbReference>
<dbReference type="InterPro" id="IPR050982">
    <property type="entry name" value="Auxin_biosynth/cation_transpt"/>
</dbReference>
<organism evidence="3 4">
    <name type="scientific">Streptomyces akebiae</name>
    <dbReference type="NCBI Taxonomy" id="2865673"/>
    <lineage>
        <taxon>Bacteria</taxon>
        <taxon>Bacillati</taxon>
        <taxon>Actinomycetota</taxon>
        <taxon>Actinomycetes</taxon>
        <taxon>Kitasatosporales</taxon>
        <taxon>Streptomycetaceae</taxon>
        <taxon>Streptomyces</taxon>
    </lineage>
</organism>
<dbReference type="PRINTS" id="PR00368">
    <property type="entry name" value="FADPNR"/>
</dbReference>
<dbReference type="EMBL" id="CP080647">
    <property type="protein sequence ID" value="QYX75211.1"/>
    <property type="molecule type" value="Genomic_DNA"/>
</dbReference>
<keyword evidence="1" id="KW-0560">Oxidoreductase</keyword>
<proteinExistence type="predicted"/>
<evidence type="ECO:0000313" key="3">
    <source>
        <dbReference type="EMBL" id="QYX75211.1"/>
    </source>
</evidence>
<dbReference type="PRINTS" id="PR00411">
    <property type="entry name" value="PNDRDTASEI"/>
</dbReference>
<sequence>MQFGVFSVGDISPDPLTGQTQSEAERTGNIIKVARRATDTDGGRVVSGPTDTDGGRATVVVIGGGQSGLSAGYHLKRRGFTSAPTDPDGARTFVVLDAEPAAGGAWRHRWESLRMNTVNGIFDLPDFPQPPVDPDEPSRTAVPRYFASFEQATDLPILRPVTVGAVRPLDGRPDGDLAVESSAGTWITRAVINATGTWTNPVRPRYPGQESFTGFQSHTHDYVSADRFAGLRVAVVGGGISALQQLEEISRVATTYWYTRREPVFLEGGFDPEVEGRRIIARVADDVAAGRPTGSVVSYTGLGWTPYAVAAKERGALVRRPMFTALEPSGVREADGSFTTVDAILWATGFKAALSHLDPLRLRNELGGITMRGTQVAGEPRVHLVGFGPSQSTVGSNRAGRQAVNSLLRQWEGPRGGSGRLVAVAD</sequence>
<name>A0ABX8XH01_9ACTN</name>
<dbReference type="InterPro" id="IPR036188">
    <property type="entry name" value="FAD/NAD-bd_sf"/>
</dbReference>
<reference evidence="3 4" key="1">
    <citation type="submission" date="2021-08" db="EMBL/GenBank/DDBJ databases">
        <authorList>
            <person name="Ping M."/>
        </authorList>
    </citation>
    <scope>NUCLEOTIDE SEQUENCE [LARGE SCALE GENOMIC DNA]</scope>
    <source>
        <strain evidence="3 4">MG28</strain>
    </source>
</reference>
<dbReference type="SUPFAM" id="SSF51905">
    <property type="entry name" value="FAD/NAD(P)-binding domain"/>
    <property type="match status" value="2"/>
</dbReference>
<evidence type="ECO:0000256" key="2">
    <source>
        <dbReference type="SAM" id="MobiDB-lite"/>
    </source>
</evidence>
<evidence type="ECO:0000256" key="1">
    <source>
        <dbReference type="ARBA" id="ARBA00023002"/>
    </source>
</evidence>
<dbReference type="PANTHER" id="PTHR43539:SF78">
    <property type="entry name" value="FLAVIN-CONTAINING MONOOXYGENASE"/>
    <property type="match status" value="1"/>
</dbReference>
<dbReference type="RefSeq" id="WP_220644384.1">
    <property type="nucleotide sequence ID" value="NZ_CP080647.1"/>
</dbReference>